<dbReference type="EMBL" id="ACBX02000035">
    <property type="protein sequence ID" value="EFB34604.1"/>
    <property type="molecule type" value="Genomic_DNA"/>
</dbReference>
<dbReference type="AlphaFoldDB" id="D1PFN2"/>
<dbReference type="Proteomes" id="UP000004477">
    <property type="component" value="Unassembled WGS sequence"/>
</dbReference>
<sequence length="126" mass="14573">MDCIYTGQEIHIGDYAVDHFLPWSFVAHDQLWNLIPADNSINSSKSDKLPPLDHFLPKLAEEHREAIRIYLGAGKKESALEDFTSLGYTPRDLQQLNRERFLAAYQQTFCPLFQIAQNMGYEVWNV</sequence>
<keyword evidence="2" id="KW-1185">Reference proteome</keyword>
<dbReference type="InterPro" id="IPR003615">
    <property type="entry name" value="HNH_nuc"/>
</dbReference>
<name>D1PFN2_9BACT</name>
<comment type="caution">
    <text evidence="1">The sequence shown here is derived from an EMBL/GenBank/DDBJ whole genome shotgun (WGS) entry which is preliminary data.</text>
</comment>
<proteinExistence type="predicted"/>
<evidence type="ECO:0000313" key="1">
    <source>
        <dbReference type="EMBL" id="EFB34604.1"/>
    </source>
</evidence>
<dbReference type="HOGENOM" id="CLU_1979524_0_0_10"/>
<dbReference type="GeneID" id="69850402"/>
<gene>
    <name evidence="1" type="ORF">PREVCOP_06039</name>
</gene>
<dbReference type="OrthoDB" id="489287at2"/>
<accession>D1PFN2</accession>
<reference evidence="1" key="1">
    <citation type="submission" date="2009-11" db="EMBL/GenBank/DDBJ databases">
        <authorList>
            <person name="Weinstock G."/>
            <person name="Sodergren E."/>
            <person name="Clifton S."/>
            <person name="Fulton L."/>
            <person name="Fulton B."/>
            <person name="Courtney L."/>
            <person name="Fronick C."/>
            <person name="Harrison M."/>
            <person name="Strong C."/>
            <person name="Farmer C."/>
            <person name="Delahaunty K."/>
            <person name="Markovic C."/>
            <person name="Hall O."/>
            <person name="Minx P."/>
            <person name="Tomlinson C."/>
            <person name="Mitreva M."/>
            <person name="Nelson J."/>
            <person name="Hou S."/>
            <person name="Wollam A."/>
            <person name="Pepin K.H."/>
            <person name="Johnson M."/>
            <person name="Bhonagiri V."/>
            <person name="Nash W.E."/>
            <person name="Warren W."/>
            <person name="Chinwalla A."/>
            <person name="Mardis E.R."/>
            <person name="Wilson R.K."/>
        </authorList>
    </citation>
    <scope>NUCLEOTIDE SEQUENCE [LARGE SCALE GENOMIC DNA]</scope>
    <source>
        <strain evidence="1">DSM 18205</strain>
    </source>
</reference>
<dbReference type="STRING" id="537011.PREVCOP_06039"/>
<dbReference type="Gene3D" id="1.10.30.50">
    <property type="match status" value="1"/>
</dbReference>
<protein>
    <submittedName>
        <fullName evidence="1">Uncharacterized protein</fullName>
    </submittedName>
</protein>
<dbReference type="Pfam" id="PF13395">
    <property type="entry name" value="HNH_4"/>
    <property type="match status" value="1"/>
</dbReference>
<dbReference type="PaxDb" id="537011-PREVCOP_06039"/>
<evidence type="ECO:0000313" key="2">
    <source>
        <dbReference type="Proteomes" id="UP000004477"/>
    </source>
</evidence>
<organism evidence="1 2">
    <name type="scientific">Segatella copri DSM 18205</name>
    <dbReference type="NCBI Taxonomy" id="537011"/>
    <lineage>
        <taxon>Bacteria</taxon>
        <taxon>Pseudomonadati</taxon>
        <taxon>Bacteroidota</taxon>
        <taxon>Bacteroidia</taxon>
        <taxon>Bacteroidales</taxon>
        <taxon>Prevotellaceae</taxon>
        <taxon>Segatella</taxon>
    </lineage>
</organism>
<dbReference type="RefSeq" id="WP_006848721.1">
    <property type="nucleotide sequence ID" value="NZ_CP085933.1"/>
</dbReference>